<evidence type="ECO:0000313" key="2">
    <source>
        <dbReference type="EMBL" id="MBF9069923.1"/>
    </source>
</evidence>
<dbReference type="NCBIfam" id="NF003814">
    <property type="entry name" value="PRK05406.1-3"/>
    <property type="match status" value="1"/>
</dbReference>
<protein>
    <recommendedName>
        <fullName evidence="1">5-oxoprolinase subunit A</fullName>
        <shortName evidence="1">5-OPase subunit A</shortName>
        <ecNumber evidence="1">3.5.2.9</ecNumber>
    </recommendedName>
    <alternativeName>
        <fullName evidence="1">5-oxoprolinase (ATP-hydrolyzing) subunit A</fullName>
    </alternativeName>
</protein>
<keyword evidence="3" id="KW-1185">Reference proteome</keyword>
<keyword evidence="1" id="KW-0067">ATP-binding</keyword>
<gene>
    <name evidence="1" type="primary">pxpA</name>
    <name evidence="2" type="ORF">I2501_18025</name>
</gene>
<evidence type="ECO:0000256" key="1">
    <source>
        <dbReference type="HAMAP-Rule" id="MF_00691"/>
    </source>
</evidence>
<proteinExistence type="inferred from homology"/>
<dbReference type="PANTHER" id="PTHR30292:SF0">
    <property type="entry name" value="5-OXOPROLINASE SUBUNIT A"/>
    <property type="match status" value="1"/>
</dbReference>
<dbReference type="GO" id="GO:0005524">
    <property type="term" value="F:ATP binding"/>
    <property type="evidence" value="ECO:0007669"/>
    <property type="project" value="UniProtKB-UniRule"/>
</dbReference>
<dbReference type="Gene3D" id="3.20.20.370">
    <property type="entry name" value="Glycoside hydrolase/deacetylase"/>
    <property type="match status" value="1"/>
</dbReference>
<dbReference type="GO" id="GO:0005975">
    <property type="term" value="P:carbohydrate metabolic process"/>
    <property type="evidence" value="ECO:0007669"/>
    <property type="project" value="InterPro"/>
</dbReference>
<evidence type="ECO:0000313" key="3">
    <source>
        <dbReference type="Proteomes" id="UP000657385"/>
    </source>
</evidence>
<reference evidence="2" key="1">
    <citation type="submission" date="2020-11" db="EMBL/GenBank/DDBJ databases">
        <title>Isolation and identification of active actinomycetes.</title>
        <authorList>
            <person name="Yu B."/>
        </authorList>
    </citation>
    <scope>NUCLEOTIDE SEQUENCE</scope>
    <source>
        <strain evidence="2">NEAU-YB345</strain>
    </source>
</reference>
<dbReference type="InterPro" id="IPR011330">
    <property type="entry name" value="Glyco_hydro/deAcase_b/a-brl"/>
</dbReference>
<comment type="subunit">
    <text evidence="1">Forms a complex composed of PxpA, PxpB and PxpC.</text>
</comment>
<dbReference type="CDD" id="cd10787">
    <property type="entry name" value="LamB_YcsF_like"/>
    <property type="match status" value="1"/>
</dbReference>
<dbReference type="PANTHER" id="PTHR30292">
    <property type="entry name" value="UNCHARACTERIZED PROTEIN YBGL-RELATED"/>
    <property type="match status" value="1"/>
</dbReference>
<keyword evidence="1" id="KW-0547">Nucleotide-binding</keyword>
<name>A0A931B8U7_9ACTN</name>
<dbReference type="GO" id="GO:0017168">
    <property type="term" value="F:5-oxoprolinase (ATP-hydrolyzing) activity"/>
    <property type="evidence" value="ECO:0007669"/>
    <property type="project" value="UniProtKB-UniRule"/>
</dbReference>
<dbReference type="NCBIfam" id="NF003816">
    <property type="entry name" value="PRK05406.1-5"/>
    <property type="match status" value="1"/>
</dbReference>
<comment type="catalytic activity">
    <reaction evidence="1">
        <text>5-oxo-L-proline + ATP + 2 H2O = L-glutamate + ADP + phosphate + H(+)</text>
        <dbReference type="Rhea" id="RHEA:10348"/>
        <dbReference type="ChEBI" id="CHEBI:15377"/>
        <dbReference type="ChEBI" id="CHEBI:15378"/>
        <dbReference type="ChEBI" id="CHEBI:29985"/>
        <dbReference type="ChEBI" id="CHEBI:30616"/>
        <dbReference type="ChEBI" id="CHEBI:43474"/>
        <dbReference type="ChEBI" id="CHEBI:58402"/>
        <dbReference type="ChEBI" id="CHEBI:456216"/>
        <dbReference type="EC" id="3.5.2.9"/>
    </reaction>
</comment>
<keyword evidence="1" id="KW-0378">Hydrolase</keyword>
<dbReference type="HAMAP" id="MF_00691">
    <property type="entry name" value="PxpA"/>
    <property type="match status" value="1"/>
</dbReference>
<accession>A0A931B8U7</accession>
<organism evidence="2 3">
    <name type="scientific">Streptacidiphilus fuscans</name>
    <dbReference type="NCBI Taxonomy" id="2789292"/>
    <lineage>
        <taxon>Bacteria</taxon>
        <taxon>Bacillati</taxon>
        <taxon>Actinomycetota</taxon>
        <taxon>Actinomycetes</taxon>
        <taxon>Kitasatosporales</taxon>
        <taxon>Streptomycetaceae</taxon>
        <taxon>Streptacidiphilus</taxon>
    </lineage>
</organism>
<comment type="function">
    <text evidence="1">Catalyzes the cleavage of 5-oxoproline to form L-glutamate coupled to the hydrolysis of ATP to ADP and inorganic phosphate.</text>
</comment>
<dbReference type="EMBL" id="JADPRT010000007">
    <property type="protein sequence ID" value="MBF9069923.1"/>
    <property type="molecule type" value="Genomic_DNA"/>
</dbReference>
<dbReference type="SUPFAM" id="SSF88713">
    <property type="entry name" value="Glycoside hydrolase/deacetylase"/>
    <property type="match status" value="1"/>
</dbReference>
<dbReference type="InterPro" id="IPR005501">
    <property type="entry name" value="LamB/YcsF/PxpA-like"/>
</dbReference>
<dbReference type="AlphaFoldDB" id="A0A931B8U7"/>
<sequence>MSPERHTIAAGGALIMDLNADLGEGFGRWTLTDDEALLQVVTSANVACGFHAGDPTTMRRVCEQAAERGVRIGAQVSYRDLAGFGRRAMDVPRAELADELLYQIGALEVFARQAGAAGVAYVKPHGALYNRAVRDVAQAGAVVDAVTGFARAFARELPVLGLPGSALLHAAAEAGLPTVAEAFADRAYTPEGTLVPRGEPGAVLHGEDAVVAQAVSIASGGEVVALDGTRVSVAAASLCLHGDTPGAAALAVRVRAALEAAGVAIGAFA</sequence>
<dbReference type="Pfam" id="PF03746">
    <property type="entry name" value="LamB_YcsF"/>
    <property type="match status" value="1"/>
</dbReference>
<dbReference type="Proteomes" id="UP000657385">
    <property type="component" value="Unassembled WGS sequence"/>
</dbReference>
<comment type="caution">
    <text evidence="2">The sequence shown here is derived from an EMBL/GenBank/DDBJ whole genome shotgun (WGS) entry which is preliminary data.</text>
</comment>
<comment type="similarity">
    <text evidence="1">Belongs to the LamB/PxpA family.</text>
</comment>
<dbReference type="EC" id="3.5.2.9" evidence="1"/>